<keyword evidence="1" id="KW-0175">Coiled coil</keyword>
<accession>A0A6C0IAT6</accession>
<evidence type="ECO:0000256" key="1">
    <source>
        <dbReference type="SAM" id="Coils"/>
    </source>
</evidence>
<proteinExistence type="predicted"/>
<feature type="region of interest" description="Disordered" evidence="2">
    <location>
        <begin position="109"/>
        <end position="142"/>
    </location>
</feature>
<feature type="compositionally biased region" description="Polar residues" evidence="2">
    <location>
        <begin position="1"/>
        <end position="13"/>
    </location>
</feature>
<dbReference type="AlphaFoldDB" id="A0A6C0IAT6"/>
<dbReference type="EMBL" id="MN740141">
    <property type="protein sequence ID" value="QHT89466.1"/>
    <property type="molecule type" value="Genomic_DNA"/>
</dbReference>
<protein>
    <recommendedName>
        <fullName evidence="4">Myb-like domain-containing protein</fullName>
    </recommendedName>
</protein>
<sequence>MQNQTQYRYNNRRSNFDELRKNETTSRAGLGWETHEEETLLSMRLDKSSYDDIALKLKRTSRSIQTRIYQHICKLVEENNEVEAELVKKYDIDYEDFVSFKTMRQEKMNKYESRKEDGTKPSYRKPKRFDNLQRGDDKSQYITPYENKNNNIRSELNTLRQEVYELRKLVNDLRGN</sequence>
<reference evidence="3" key="1">
    <citation type="journal article" date="2020" name="Nature">
        <title>Giant virus diversity and host interactions through global metagenomics.</title>
        <authorList>
            <person name="Schulz F."/>
            <person name="Roux S."/>
            <person name="Paez-Espino D."/>
            <person name="Jungbluth S."/>
            <person name="Walsh D.A."/>
            <person name="Denef V.J."/>
            <person name="McMahon K.D."/>
            <person name="Konstantinidis K.T."/>
            <person name="Eloe-Fadrosh E.A."/>
            <person name="Kyrpides N.C."/>
            <person name="Woyke T."/>
        </authorList>
    </citation>
    <scope>NUCLEOTIDE SEQUENCE</scope>
    <source>
        <strain evidence="3">GVMAG-M-3300023184-60</strain>
    </source>
</reference>
<evidence type="ECO:0000256" key="2">
    <source>
        <dbReference type="SAM" id="MobiDB-lite"/>
    </source>
</evidence>
<name>A0A6C0IAT6_9ZZZZ</name>
<feature type="compositionally biased region" description="Basic and acidic residues" evidence="2">
    <location>
        <begin position="109"/>
        <end position="119"/>
    </location>
</feature>
<feature type="region of interest" description="Disordered" evidence="2">
    <location>
        <begin position="1"/>
        <end position="20"/>
    </location>
</feature>
<feature type="compositionally biased region" description="Basic and acidic residues" evidence="2">
    <location>
        <begin position="128"/>
        <end position="139"/>
    </location>
</feature>
<evidence type="ECO:0000313" key="3">
    <source>
        <dbReference type="EMBL" id="QHT89466.1"/>
    </source>
</evidence>
<feature type="coiled-coil region" evidence="1">
    <location>
        <begin position="142"/>
        <end position="176"/>
    </location>
</feature>
<evidence type="ECO:0008006" key="4">
    <source>
        <dbReference type="Google" id="ProtNLM"/>
    </source>
</evidence>
<organism evidence="3">
    <name type="scientific">viral metagenome</name>
    <dbReference type="NCBI Taxonomy" id="1070528"/>
    <lineage>
        <taxon>unclassified sequences</taxon>
        <taxon>metagenomes</taxon>
        <taxon>organismal metagenomes</taxon>
    </lineage>
</organism>